<dbReference type="EMBL" id="PDWZ02000023">
    <property type="protein sequence ID" value="KAB2098677.1"/>
    <property type="molecule type" value="Genomic_DNA"/>
</dbReference>
<reference evidence="1 2" key="1">
    <citation type="journal article" date="2019" name="bioRxiv">
        <title>Genomics, evolutionary history and diagnostics of the Alternaria alternata species group including apple and Asian pear pathotypes.</title>
        <authorList>
            <person name="Armitage A.D."/>
            <person name="Cockerton H.M."/>
            <person name="Sreenivasaprasad S."/>
            <person name="Woodhall J.W."/>
            <person name="Lane C.R."/>
            <person name="Harrison R.J."/>
            <person name="Clarkson J.P."/>
        </authorList>
    </citation>
    <scope>NUCLEOTIDE SEQUENCE [LARGE SCALE GENOMIC DNA]</scope>
    <source>
        <strain evidence="1 2">FERA 650</strain>
    </source>
</reference>
<proteinExistence type="predicted"/>
<organism evidence="1 2">
    <name type="scientific">Alternaria gaisen</name>
    <dbReference type="NCBI Taxonomy" id="167740"/>
    <lineage>
        <taxon>Eukaryota</taxon>
        <taxon>Fungi</taxon>
        <taxon>Dikarya</taxon>
        <taxon>Ascomycota</taxon>
        <taxon>Pezizomycotina</taxon>
        <taxon>Dothideomycetes</taxon>
        <taxon>Pleosporomycetidae</taxon>
        <taxon>Pleosporales</taxon>
        <taxon>Pleosporineae</taxon>
        <taxon>Pleosporaceae</taxon>
        <taxon>Alternaria</taxon>
        <taxon>Alternaria sect. Alternaria</taxon>
    </lineage>
</organism>
<gene>
    <name evidence="1" type="ORF">AG0111_0g13135</name>
</gene>
<keyword evidence="2" id="KW-1185">Reference proteome</keyword>
<evidence type="ECO:0000313" key="1">
    <source>
        <dbReference type="EMBL" id="KAB2098677.1"/>
    </source>
</evidence>
<protein>
    <submittedName>
        <fullName evidence="1">Uncharacterized protein</fullName>
    </submittedName>
</protein>
<evidence type="ECO:0000313" key="2">
    <source>
        <dbReference type="Proteomes" id="UP000293547"/>
    </source>
</evidence>
<dbReference type="Proteomes" id="UP000293547">
    <property type="component" value="Unassembled WGS sequence"/>
</dbReference>
<accession>A0ACB6F2Q0</accession>
<name>A0ACB6F2Q0_9PLEO</name>
<sequence length="96" mass="11743">MPYMATRIRRQYLLQTLLKKHTWLREVLYPAPMPEDNVHSNLQQATVSFWKDPAQTITKLFKLTRMWFFTLLRYTYRMRFFDGNTTYRSDLDEADI</sequence>
<comment type="caution">
    <text evidence="1">The sequence shown here is derived from an EMBL/GenBank/DDBJ whole genome shotgun (WGS) entry which is preliminary data.</text>
</comment>